<sequence length="296" mass="32810">MVSGEVDVALPAGADADHEDRQIALWALYELHYGGFEDVDDDLEWHPTLLTLRHQLEGVFLAELRERYVAPESTEPFAEQLFAYIAGIDGPSLARFVQRNATRDQALDVLRARSVYQLKEADPTTWAIPRISGAAKVALVELQYDEYGAGVPDKQHSHLFAQGLAACRLDPAYGAYVDDVPVEVLELNNGLSFLGLHRRWRGAAMGFLAAFEATSSLPARQMAQGLRRLGLAEEMAYYYDEHIEADAVHEQLAVRQICAPVVAEHPELVDDVFFGAFTCVDLENRLAQALLDGWAA</sequence>
<evidence type="ECO:0000313" key="2">
    <source>
        <dbReference type="Proteomes" id="UP001500575"/>
    </source>
</evidence>
<reference evidence="2" key="1">
    <citation type="journal article" date="2019" name="Int. J. Syst. Evol. Microbiol.">
        <title>The Global Catalogue of Microorganisms (GCM) 10K type strain sequencing project: providing services to taxonomists for standard genome sequencing and annotation.</title>
        <authorList>
            <consortium name="The Broad Institute Genomics Platform"/>
            <consortium name="The Broad Institute Genome Sequencing Center for Infectious Disease"/>
            <person name="Wu L."/>
            <person name="Ma J."/>
        </authorList>
    </citation>
    <scope>NUCLEOTIDE SEQUENCE [LARGE SCALE GENOMIC DNA]</scope>
    <source>
        <strain evidence="2">JCM 16021</strain>
    </source>
</reference>
<dbReference type="Pfam" id="PF14518">
    <property type="entry name" value="Haem_oxygenas_2"/>
    <property type="match status" value="1"/>
</dbReference>
<name>A0ABP5J9B4_9ACTN</name>
<organism evidence="1 2">
    <name type="scientific">Nocardioides bigeumensis</name>
    <dbReference type="NCBI Taxonomy" id="433657"/>
    <lineage>
        <taxon>Bacteria</taxon>
        <taxon>Bacillati</taxon>
        <taxon>Actinomycetota</taxon>
        <taxon>Actinomycetes</taxon>
        <taxon>Propionibacteriales</taxon>
        <taxon>Nocardioidaceae</taxon>
        <taxon>Nocardioides</taxon>
    </lineage>
</organism>
<dbReference type="Proteomes" id="UP001500575">
    <property type="component" value="Unassembled WGS sequence"/>
</dbReference>
<proteinExistence type="predicted"/>
<dbReference type="InterPro" id="IPR016084">
    <property type="entry name" value="Haem_Oase-like_multi-hlx"/>
</dbReference>
<dbReference type="RefSeq" id="WP_344301583.1">
    <property type="nucleotide sequence ID" value="NZ_BAAAQQ010000001.1"/>
</dbReference>
<accession>A0ABP5J9B4</accession>
<dbReference type="SUPFAM" id="SSF48613">
    <property type="entry name" value="Heme oxygenase-like"/>
    <property type="match status" value="1"/>
</dbReference>
<keyword evidence="2" id="KW-1185">Reference proteome</keyword>
<comment type="caution">
    <text evidence="1">The sequence shown here is derived from an EMBL/GenBank/DDBJ whole genome shotgun (WGS) entry which is preliminary data.</text>
</comment>
<dbReference type="SMART" id="SM01236">
    <property type="entry name" value="Haem_oxygenase_2"/>
    <property type="match status" value="1"/>
</dbReference>
<gene>
    <name evidence="1" type="ORF">GCM10009843_01550</name>
</gene>
<dbReference type="Gene3D" id="1.20.910.10">
    <property type="entry name" value="Heme oxygenase-like"/>
    <property type="match status" value="1"/>
</dbReference>
<evidence type="ECO:0000313" key="1">
    <source>
        <dbReference type="EMBL" id="GAA2113647.1"/>
    </source>
</evidence>
<protein>
    <submittedName>
        <fullName evidence="1">Iron-containing redox enzyme family protein</fullName>
    </submittedName>
</protein>
<dbReference type="EMBL" id="BAAAQQ010000001">
    <property type="protein sequence ID" value="GAA2113647.1"/>
    <property type="molecule type" value="Genomic_DNA"/>
</dbReference>